<evidence type="ECO:0000259" key="9">
    <source>
        <dbReference type="PROSITE" id="PS50157"/>
    </source>
</evidence>
<evidence type="ECO:0008006" key="12">
    <source>
        <dbReference type="Google" id="ProtNLM"/>
    </source>
</evidence>
<keyword evidence="2" id="KW-0862">Zinc</keyword>
<dbReference type="AlphaFoldDB" id="A0A409VUH0"/>
<dbReference type="PROSITE" id="PS00463">
    <property type="entry name" value="ZN2_CY6_FUNGAL_1"/>
    <property type="match status" value="1"/>
</dbReference>
<evidence type="ECO:0000256" key="2">
    <source>
        <dbReference type="ARBA" id="ARBA00022833"/>
    </source>
</evidence>
<evidence type="ECO:0000256" key="6">
    <source>
        <dbReference type="PROSITE-ProRule" id="PRU00042"/>
    </source>
</evidence>
<evidence type="ECO:0000256" key="4">
    <source>
        <dbReference type="ARBA" id="ARBA00023163"/>
    </source>
</evidence>
<dbReference type="EMBL" id="NHTK01005971">
    <property type="protein sequence ID" value="PPQ69906.1"/>
    <property type="molecule type" value="Genomic_DNA"/>
</dbReference>
<feature type="region of interest" description="Disordered" evidence="7">
    <location>
        <begin position="143"/>
        <end position="189"/>
    </location>
</feature>
<dbReference type="PROSITE" id="PS50048">
    <property type="entry name" value="ZN2_CY6_FUNGAL_2"/>
    <property type="match status" value="1"/>
</dbReference>
<comment type="caution">
    <text evidence="10">The sequence shown here is derived from an EMBL/GenBank/DDBJ whole genome shotgun (WGS) entry which is preliminary data.</text>
</comment>
<dbReference type="InterPro" id="IPR036864">
    <property type="entry name" value="Zn2-C6_fun-type_DNA-bd_sf"/>
</dbReference>
<keyword evidence="6" id="KW-0863">Zinc-finger</keyword>
<feature type="domain" description="Zn(2)-C6 fungal-type" evidence="8">
    <location>
        <begin position="105"/>
        <end position="134"/>
    </location>
</feature>
<dbReference type="SUPFAM" id="SSF57667">
    <property type="entry name" value="beta-beta-alpha zinc fingers"/>
    <property type="match status" value="1"/>
</dbReference>
<dbReference type="GO" id="GO:0006351">
    <property type="term" value="P:DNA-templated transcription"/>
    <property type="evidence" value="ECO:0007669"/>
    <property type="project" value="InterPro"/>
</dbReference>
<keyword evidence="3" id="KW-0805">Transcription regulation</keyword>
<keyword evidence="1" id="KW-0479">Metal-binding</keyword>
<dbReference type="PANTHER" id="PTHR47660:SF2">
    <property type="entry name" value="TRANSCRIPTION FACTOR WITH C2H2 AND ZN(2)-CYS(6) DNA BINDING DOMAIN (EUROFUNG)"/>
    <property type="match status" value="1"/>
</dbReference>
<dbReference type="InParanoid" id="A0A409VUH0"/>
<evidence type="ECO:0000313" key="10">
    <source>
        <dbReference type="EMBL" id="PPQ69906.1"/>
    </source>
</evidence>
<dbReference type="FunCoup" id="A0A409VUH0">
    <property type="interactions" value="3"/>
</dbReference>
<dbReference type="SMART" id="SM00066">
    <property type="entry name" value="GAL4"/>
    <property type="match status" value="1"/>
</dbReference>
<evidence type="ECO:0000259" key="8">
    <source>
        <dbReference type="PROSITE" id="PS50048"/>
    </source>
</evidence>
<name>A0A409VUH0_9AGAR</name>
<keyword evidence="4" id="KW-0804">Transcription</keyword>
<dbReference type="Pfam" id="PF00172">
    <property type="entry name" value="Zn_clus"/>
    <property type="match status" value="1"/>
</dbReference>
<gene>
    <name evidence="10" type="ORF">CVT24_003240</name>
</gene>
<keyword evidence="11" id="KW-1185">Reference proteome</keyword>
<dbReference type="SMART" id="SM00355">
    <property type="entry name" value="ZnF_C2H2"/>
    <property type="match status" value="2"/>
</dbReference>
<evidence type="ECO:0000256" key="7">
    <source>
        <dbReference type="SAM" id="MobiDB-lite"/>
    </source>
</evidence>
<dbReference type="SUPFAM" id="SSF57701">
    <property type="entry name" value="Zn2/Cys6 DNA-binding domain"/>
    <property type="match status" value="1"/>
</dbReference>
<evidence type="ECO:0000256" key="5">
    <source>
        <dbReference type="ARBA" id="ARBA00023242"/>
    </source>
</evidence>
<dbReference type="GO" id="GO:0008270">
    <property type="term" value="F:zinc ion binding"/>
    <property type="evidence" value="ECO:0007669"/>
    <property type="project" value="UniProtKB-KW"/>
</dbReference>
<dbReference type="Pfam" id="PF04082">
    <property type="entry name" value="Fungal_trans"/>
    <property type="match status" value="1"/>
</dbReference>
<evidence type="ECO:0000313" key="11">
    <source>
        <dbReference type="Proteomes" id="UP000284842"/>
    </source>
</evidence>
<dbReference type="InterPro" id="IPR007219">
    <property type="entry name" value="XnlR_reg_dom"/>
</dbReference>
<dbReference type="STRING" id="181874.A0A409VUH0"/>
<dbReference type="GO" id="GO:0000981">
    <property type="term" value="F:DNA-binding transcription factor activity, RNA polymerase II-specific"/>
    <property type="evidence" value="ECO:0007669"/>
    <property type="project" value="InterPro"/>
</dbReference>
<feature type="domain" description="C2H2-type" evidence="9">
    <location>
        <begin position="68"/>
        <end position="89"/>
    </location>
</feature>
<accession>A0A409VUH0</accession>
<dbReference type="GO" id="GO:0003677">
    <property type="term" value="F:DNA binding"/>
    <property type="evidence" value="ECO:0007669"/>
    <property type="project" value="InterPro"/>
</dbReference>
<feature type="compositionally biased region" description="Low complexity" evidence="7">
    <location>
        <begin position="168"/>
        <end position="188"/>
    </location>
</feature>
<dbReference type="InterPro" id="IPR001138">
    <property type="entry name" value="Zn2Cys6_DnaBD"/>
</dbReference>
<keyword evidence="5" id="KW-0539">Nucleus</keyword>
<dbReference type="Gene3D" id="4.10.240.10">
    <property type="entry name" value="Zn(2)-C6 fungal-type DNA-binding domain"/>
    <property type="match status" value="1"/>
</dbReference>
<evidence type="ECO:0000256" key="1">
    <source>
        <dbReference type="ARBA" id="ARBA00022723"/>
    </source>
</evidence>
<dbReference type="InterPro" id="IPR036236">
    <property type="entry name" value="Znf_C2H2_sf"/>
</dbReference>
<dbReference type="CDD" id="cd00067">
    <property type="entry name" value="GAL4"/>
    <property type="match status" value="1"/>
</dbReference>
<dbReference type="PROSITE" id="PS00028">
    <property type="entry name" value="ZINC_FINGER_C2H2_1"/>
    <property type="match status" value="1"/>
</dbReference>
<protein>
    <recommendedName>
        <fullName evidence="12">Zn(2)-C6 fungal-type domain-containing protein</fullName>
    </recommendedName>
</protein>
<evidence type="ECO:0000256" key="3">
    <source>
        <dbReference type="ARBA" id="ARBA00023015"/>
    </source>
</evidence>
<sequence>MPLLPLADATLKTSIDLKANGEVSRMRSHKGNMPSLPQTKYCTLCPAKFTRTTHLNRHLRSHTNERAHRCNICNAEFTRSDLLTRHKRTCGDSSSSNVNRSRRKSCQACAESKVKCNLQHPCSKCSARGRECIFINDPEASRNRKIAAKKPPRSSLSMSPSEGDYAESPGPMDSMGPSSPSSPLSFGSHASESFSHIVSPVHIHNHLLPNPAYGLPGVSNASDCSSGTSSRSSPRLDYFDHRHDMAGNFNTSFDNLELESPLNNPFPTTLDPLLEDPFPNCVSRAPAENDMTAWYEHCAGYGNQDPPAFPQHEHFVSGMSNLSPGCSTKHPLSRQHFSTNSPIAGAPYCSSASGNPTAEDLDMYLYLFFTEFNLQIPLFHRAGWKLDQTHPILMRAMQGCGAFYSKTSVGMDFAIKTLTTSRDMIMIEFSKPECTLKDHICLMIAVVLLQSIGLLQPRPEQRGIAKIYHDILVMMVRKTGIIKFVASWPPPDLSNPEMLENAWKDWARFETFKRALILSYIQDCSFTMYYGSTPSFLPSEFDICLPCDDALWRASSAREWYQTQRTPSEYGLGTTRILGVSFPMALSALKEQTPMLTPFTLNPFSAFVLVHSVLRDVFLASHPSGTGHGGMTSPSMMAVGGNPIAIQCALHNWHRMWSASPEAVQSEKYPQSIPFMYNALPFYWLARLAEAAKQSGTLHVRPLCSRADVEERHRTIKDRLEQIQTTLRSGTQVSNPSNEMWHPSPSLPVGIPAYSHLS</sequence>
<dbReference type="OrthoDB" id="1405595at2759"/>
<dbReference type="InterPro" id="IPR013087">
    <property type="entry name" value="Znf_C2H2_type"/>
</dbReference>
<dbReference type="CDD" id="cd12148">
    <property type="entry name" value="fungal_TF_MHR"/>
    <property type="match status" value="1"/>
</dbReference>
<proteinExistence type="predicted"/>
<dbReference type="Pfam" id="PF00096">
    <property type="entry name" value="zf-C2H2"/>
    <property type="match status" value="2"/>
</dbReference>
<reference evidence="10 11" key="1">
    <citation type="journal article" date="2018" name="Evol. Lett.">
        <title>Horizontal gene cluster transfer increased hallucinogenic mushroom diversity.</title>
        <authorList>
            <person name="Reynolds H.T."/>
            <person name="Vijayakumar V."/>
            <person name="Gluck-Thaler E."/>
            <person name="Korotkin H.B."/>
            <person name="Matheny P.B."/>
            <person name="Slot J.C."/>
        </authorList>
    </citation>
    <scope>NUCLEOTIDE SEQUENCE [LARGE SCALE GENOMIC DNA]</scope>
    <source>
        <strain evidence="10 11">2629</strain>
    </source>
</reference>
<dbReference type="Proteomes" id="UP000284842">
    <property type="component" value="Unassembled WGS sequence"/>
</dbReference>
<feature type="compositionally biased region" description="Basic residues" evidence="7">
    <location>
        <begin position="143"/>
        <end position="152"/>
    </location>
</feature>
<dbReference type="PROSITE" id="PS50157">
    <property type="entry name" value="ZINC_FINGER_C2H2_2"/>
    <property type="match status" value="2"/>
</dbReference>
<dbReference type="PANTHER" id="PTHR47660">
    <property type="entry name" value="TRANSCRIPTION FACTOR WITH C2H2 AND ZN(2)-CYS(6) DNA BINDING DOMAIN (EUROFUNG)-RELATED-RELATED"/>
    <property type="match status" value="1"/>
</dbReference>
<dbReference type="Gene3D" id="3.30.160.60">
    <property type="entry name" value="Classic Zinc Finger"/>
    <property type="match status" value="2"/>
</dbReference>
<feature type="domain" description="C2H2-type" evidence="9">
    <location>
        <begin position="40"/>
        <end position="67"/>
    </location>
</feature>
<organism evidence="10 11">
    <name type="scientific">Panaeolus cyanescens</name>
    <dbReference type="NCBI Taxonomy" id="181874"/>
    <lineage>
        <taxon>Eukaryota</taxon>
        <taxon>Fungi</taxon>
        <taxon>Dikarya</taxon>
        <taxon>Basidiomycota</taxon>
        <taxon>Agaricomycotina</taxon>
        <taxon>Agaricomycetes</taxon>
        <taxon>Agaricomycetidae</taxon>
        <taxon>Agaricales</taxon>
        <taxon>Agaricineae</taxon>
        <taxon>Galeropsidaceae</taxon>
        <taxon>Panaeolus</taxon>
    </lineage>
</organism>